<dbReference type="AlphaFoldDB" id="A0A6I1GER3"/>
<name>A0A6I1GER3_9BIFI</name>
<sequence length="56" mass="6107">MYKTVVVSYAPRAASMAQQVEAKANEMEAQGWTLTAFSITNSAKGILVFHSDQKAE</sequence>
<protein>
    <recommendedName>
        <fullName evidence="3">DUF4177 domain-containing protein</fullName>
    </recommendedName>
</protein>
<organism evidence="1 2">
    <name type="scientific">Bifidobacterium cebidarum</name>
    <dbReference type="NCBI Taxonomy" id="2650773"/>
    <lineage>
        <taxon>Bacteria</taxon>
        <taxon>Bacillati</taxon>
        <taxon>Actinomycetota</taxon>
        <taxon>Actinomycetes</taxon>
        <taxon>Bifidobacteriales</taxon>
        <taxon>Bifidobacteriaceae</taxon>
        <taxon>Bifidobacterium</taxon>
    </lineage>
</organism>
<dbReference type="Proteomes" id="UP000468413">
    <property type="component" value="Unassembled WGS sequence"/>
</dbReference>
<proteinExistence type="predicted"/>
<keyword evidence="2" id="KW-1185">Reference proteome</keyword>
<accession>A0A6I1GER3</accession>
<reference evidence="1 2" key="1">
    <citation type="submission" date="2019-09" db="EMBL/GenBank/DDBJ databases">
        <title>Characterization of the phylogenetic diversity of two novel species belonging to the genus Bifidobacterium: Bifidobacterium cebidarum sp. nov. and Bifidobacterium leontopitheci sp. nov.</title>
        <authorList>
            <person name="Lugli G.A."/>
            <person name="Duranti S."/>
            <person name="Milani C."/>
            <person name="Turroni F."/>
            <person name="Ventura M."/>
        </authorList>
    </citation>
    <scope>NUCLEOTIDE SEQUENCE [LARGE SCALE GENOMIC DNA]</scope>
    <source>
        <strain evidence="1 2">LMG 31469</strain>
    </source>
</reference>
<dbReference type="EMBL" id="WBVS01000004">
    <property type="protein sequence ID" value="KAB7788246.1"/>
    <property type="molecule type" value="Genomic_DNA"/>
</dbReference>
<evidence type="ECO:0008006" key="3">
    <source>
        <dbReference type="Google" id="ProtNLM"/>
    </source>
</evidence>
<evidence type="ECO:0000313" key="1">
    <source>
        <dbReference type="EMBL" id="KAB7788246.1"/>
    </source>
</evidence>
<dbReference type="RefSeq" id="WP_193316200.1">
    <property type="nucleotide sequence ID" value="NZ_WBVS01000004.1"/>
</dbReference>
<comment type="caution">
    <text evidence="1">The sequence shown here is derived from an EMBL/GenBank/DDBJ whole genome shotgun (WGS) entry which is preliminary data.</text>
</comment>
<evidence type="ECO:0000313" key="2">
    <source>
        <dbReference type="Proteomes" id="UP000468413"/>
    </source>
</evidence>
<gene>
    <name evidence="1" type="ORF">F7D08_0987</name>
</gene>